<dbReference type="NCBIfam" id="TIGR01769">
    <property type="entry name" value="GGGP"/>
    <property type="match status" value="1"/>
</dbReference>
<sequence>MNRSTRLRDLLFERKSEGSKSLALLIDPEKMDRQSSFTELVQGATELEIDFIFIGGSLVSADQLAKCMASVNQIVGGRVPLVLFPGSVMQVSDEADAILFLSLISGRNPEWLIGQQVLAAPHLSKSKLEIIPTGYMLVNGGSSTSVEYISQTIPLPQDKPDLAAATALAGKYLGLSVFYMDAGSGARVPVSPDMIRAVNAHTKAPLIVGGGICSLSSARRAWEAGADVLVIGNGAEKNPSLIAEVLQYARWYNASLNVN</sequence>
<evidence type="ECO:0000313" key="11">
    <source>
        <dbReference type="Proteomes" id="UP000184513"/>
    </source>
</evidence>
<dbReference type="PANTHER" id="PTHR40029">
    <property type="match status" value="1"/>
</dbReference>
<keyword evidence="4 9" id="KW-0460">Magnesium</keyword>
<keyword evidence="3 9" id="KW-0479">Metal-binding</keyword>
<dbReference type="GO" id="GO:0047294">
    <property type="term" value="F:phosphoglycerol geranylgeranyltransferase activity"/>
    <property type="evidence" value="ECO:0007669"/>
    <property type="project" value="UniProtKB-UniRule"/>
</dbReference>
<comment type="caution">
    <text evidence="9">Lacks conserved residue(s) required for the propagation of feature annotation.</text>
</comment>
<keyword evidence="1 9" id="KW-0444">Lipid biosynthesis</keyword>
<dbReference type="PANTHER" id="PTHR40029:SF2">
    <property type="entry name" value="HEPTAPRENYLGLYCERYL PHOSPHATE SYNTHASE"/>
    <property type="match status" value="1"/>
</dbReference>
<evidence type="ECO:0000256" key="3">
    <source>
        <dbReference type="ARBA" id="ARBA00022723"/>
    </source>
</evidence>
<evidence type="ECO:0000256" key="6">
    <source>
        <dbReference type="ARBA" id="ARBA00023209"/>
    </source>
</evidence>
<keyword evidence="6 9" id="KW-0594">Phospholipid biosynthesis</keyword>
<organism evidence="10 11">
    <name type="scientific">Cyclobacterium lianum</name>
    <dbReference type="NCBI Taxonomy" id="388280"/>
    <lineage>
        <taxon>Bacteria</taxon>
        <taxon>Pseudomonadati</taxon>
        <taxon>Bacteroidota</taxon>
        <taxon>Cytophagia</taxon>
        <taxon>Cytophagales</taxon>
        <taxon>Cyclobacteriaceae</taxon>
        <taxon>Cyclobacterium</taxon>
    </lineage>
</organism>
<dbReference type="HAMAP" id="MF_00112">
    <property type="entry name" value="GGGP_HepGP_synthase"/>
    <property type="match status" value="1"/>
</dbReference>
<dbReference type="OrthoDB" id="9807235at2"/>
<dbReference type="RefSeq" id="WP_073090703.1">
    <property type="nucleotide sequence ID" value="NZ_FRCY01000001.1"/>
</dbReference>
<dbReference type="GO" id="GO:0120536">
    <property type="term" value="F:heptaprenylglyceryl phosphate synthase activity"/>
    <property type="evidence" value="ECO:0007669"/>
    <property type="project" value="UniProtKB-ARBA"/>
</dbReference>
<dbReference type="EC" id="2.5.1.41" evidence="9"/>
<protein>
    <recommendedName>
        <fullName evidence="9">Geranylgeranylglyceryl phosphate synthase</fullName>
        <shortName evidence="9">GGGP synthase</shortName>
        <shortName evidence="9">GGGPS</shortName>
        <ecNumber evidence="9">2.5.1.41</ecNumber>
    </recommendedName>
    <alternativeName>
        <fullName evidence="9">(S)-3-O-geranylgeranylglyceryl phosphate synthase</fullName>
    </alternativeName>
    <alternativeName>
        <fullName evidence="9">Phosphoglycerol geranylgeranyltransferase</fullName>
    </alternativeName>
</protein>
<feature type="binding site" evidence="9">
    <location>
        <begin position="210"/>
        <end position="211"/>
    </location>
    <ligand>
        <name>sn-glycerol 1-phosphate</name>
        <dbReference type="ChEBI" id="CHEBI:57685"/>
    </ligand>
</feature>
<evidence type="ECO:0000256" key="1">
    <source>
        <dbReference type="ARBA" id="ARBA00022516"/>
    </source>
</evidence>
<proteinExistence type="inferred from homology"/>
<keyword evidence="7 9" id="KW-1208">Phospholipid metabolism</keyword>
<gene>
    <name evidence="10" type="ORF">SAMN04488057_101324</name>
</gene>
<evidence type="ECO:0000256" key="8">
    <source>
        <dbReference type="ARBA" id="ARBA00047288"/>
    </source>
</evidence>
<keyword evidence="2 9" id="KW-0808">Transferase</keyword>
<dbReference type="Pfam" id="PF01884">
    <property type="entry name" value="PcrB"/>
    <property type="match status" value="1"/>
</dbReference>
<comment type="cofactor">
    <cofactor evidence="9">
        <name>Mg(2+)</name>
        <dbReference type="ChEBI" id="CHEBI:18420"/>
    </cofactor>
</comment>
<evidence type="ECO:0000256" key="9">
    <source>
        <dbReference type="HAMAP-Rule" id="MF_00112"/>
    </source>
</evidence>
<feature type="binding site" evidence="9">
    <location>
        <position position="57"/>
    </location>
    <ligand>
        <name>Mg(2+)</name>
        <dbReference type="ChEBI" id="CHEBI:18420"/>
    </ligand>
</feature>
<dbReference type="AlphaFoldDB" id="A0A1M7IGU0"/>
<evidence type="ECO:0000256" key="7">
    <source>
        <dbReference type="ARBA" id="ARBA00023264"/>
    </source>
</evidence>
<feature type="binding site" evidence="9">
    <location>
        <position position="27"/>
    </location>
    <ligand>
        <name>Mg(2+)</name>
        <dbReference type="ChEBI" id="CHEBI:18420"/>
    </ligand>
</feature>
<name>A0A1M7IGU0_9BACT</name>
<evidence type="ECO:0000256" key="5">
    <source>
        <dbReference type="ARBA" id="ARBA00023098"/>
    </source>
</evidence>
<dbReference type="Gene3D" id="3.20.20.390">
    <property type="entry name" value="FMN-linked oxidoreductases"/>
    <property type="match status" value="1"/>
</dbReference>
<keyword evidence="11" id="KW-1185">Reference proteome</keyword>
<dbReference type="SUPFAM" id="SSF51395">
    <property type="entry name" value="FMN-linked oxidoreductases"/>
    <property type="match status" value="1"/>
</dbReference>
<accession>A0A1M7IGU0</accession>
<dbReference type="Proteomes" id="UP000184513">
    <property type="component" value="Unassembled WGS sequence"/>
</dbReference>
<dbReference type="NCBIfam" id="TIGR01768">
    <property type="entry name" value="GGGP-family"/>
    <property type="match status" value="1"/>
</dbReference>
<evidence type="ECO:0000313" key="10">
    <source>
        <dbReference type="EMBL" id="SHM39930.1"/>
    </source>
</evidence>
<feature type="binding site" evidence="9">
    <location>
        <begin position="232"/>
        <end position="233"/>
    </location>
    <ligand>
        <name>sn-glycerol 1-phosphate</name>
        <dbReference type="ChEBI" id="CHEBI:57685"/>
    </ligand>
</feature>
<keyword evidence="5 9" id="KW-0443">Lipid metabolism</keyword>
<evidence type="ECO:0000256" key="4">
    <source>
        <dbReference type="ARBA" id="ARBA00022842"/>
    </source>
</evidence>
<dbReference type="InterPro" id="IPR010946">
    <property type="entry name" value="GGGP_synth"/>
</dbReference>
<dbReference type="CDD" id="cd02812">
    <property type="entry name" value="PcrB_like"/>
    <property type="match status" value="1"/>
</dbReference>
<dbReference type="GO" id="GO:0000287">
    <property type="term" value="F:magnesium ion binding"/>
    <property type="evidence" value="ECO:0007669"/>
    <property type="project" value="UniProtKB-UniRule"/>
</dbReference>
<reference evidence="10 11" key="1">
    <citation type="submission" date="2016-11" db="EMBL/GenBank/DDBJ databases">
        <authorList>
            <person name="Jaros S."/>
            <person name="Januszkiewicz K."/>
            <person name="Wedrychowicz H."/>
        </authorList>
    </citation>
    <scope>NUCLEOTIDE SEQUENCE [LARGE SCALE GENOMIC DNA]</scope>
    <source>
        <strain evidence="10 11">CGMCC 1.6102</strain>
    </source>
</reference>
<dbReference type="STRING" id="388280.SAMN04488057_101324"/>
<feature type="binding site" evidence="9">
    <location>
        <begin position="179"/>
        <end position="185"/>
    </location>
    <ligand>
        <name>sn-glycerol 1-phosphate</name>
        <dbReference type="ChEBI" id="CHEBI:57685"/>
    </ligand>
</feature>
<comment type="similarity">
    <text evidence="9">Belongs to the GGGP/HepGP synthase family. Group II subfamily.</text>
</comment>
<dbReference type="NCBIfam" id="NF003198">
    <property type="entry name" value="PRK04169.1-2"/>
    <property type="match status" value="1"/>
</dbReference>
<dbReference type="GO" id="GO:0046474">
    <property type="term" value="P:glycerophospholipid biosynthetic process"/>
    <property type="evidence" value="ECO:0007669"/>
    <property type="project" value="UniProtKB-UniRule"/>
</dbReference>
<comment type="catalytic activity">
    <reaction evidence="8 9">
        <text>sn-glycerol 1-phosphate + (2E,6E,10E)-geranylgeranyl diphosphate = sn-3-O-(geranylgeranyl)glycerol 1-phosphate + diphosphate</text>
        <dbReference type="Rhea" id="RHEA:23404"/>
        <dbReference type="ChEBI" id="CHEBI:33019"/>
        <dbReference type="ChEBI" id="CHEBI:57677"/>
        <dbReference type="ChEBI" id="CHEBI:57685"/>
        <dbReference type="ChEBI" id="CHEBI:58756"/>
        <dbReference type="EC" id="2.5.1.41"/>
    </reaction>
</comment>
<comment type="function">
    <text evidence="9">Prenyltransferase that catalyzes the transfer of the geranylgeranyl moiety of geranylgeranyl diphosphate (GGPP) to the C3 hydroxyl of sn-glycerol-1-phosphate (G1P).</text>
</comment>
<dbReference type="EMBL" id="FRCY01000001">
    <property type="protein sequence ID" value="SHM39930.1"/>
    <property type="molecule type" value="Genomic_DNA"/>
</dbReference>
<evidence type="ECO:0000256" key="2">
    <source>
        <dbReference type="ARBA" id="ARBA00022679"/>
    </source>
</evidence>
<dbReference type="GO" id="GO:0005737">
    <property type="term" value="C:cytoplasm"/>
    <property type="evidence" value="ECO:0007669"/>
    <property type="project" value="InterPro"/>
</dbReference>
<dbReference type="InterPro" id="IPR038597">
    <property type="entry name" value="GGGP/HepGP_synthase_sf"/>
</dbReference>
<dbReference type="InterPro" id="IPR008205">
    <property type="entry name" value="GGGP_HepGP_synthase"/>
</dbReference>
<dbReference type="InterPro" id="IPR039074">
    <property type="entry name" value="GGGP/HepGP_synthase_I"/>
</dbReference>